<feature type="transmembrane region" description="Helical" evidence="10">
    <location>
        <begin position="46"/>
        <end position="73"/>
    </location>
</feature>
<dbReference type="SUPFAM" id="SSF47384">
    <property type="entry name" value="Homodimeric domain of signal transducing histidine kinase"/>
    <property type="match status" value="1"/>
</dbReference>
<evidence type="ECO:0000256" key="7">
    <source>
        <dbReference type="ARBA" id="ARBA00022777"/>
    </source>
</evidence>
<name>A0A1F6UVW4_9PROT</name>
<dbReference type="Pfam" id="PF02518">
    <property type="entry name" value="HATPase_c"/>
    <property type="match status" value="1"/>
</dbReference>
<dbReference type="SUPFAM" id="SSF55874">
    <property type="entry name" value="ATPase domain of HSP90 chaperone/DNA topoisomerase II/histidine kinase"/>
    <property type="match status" value="1"/>
</dbReference>
<evidence type="ECO:0000256" key="2">
    <source>
        <dbReference type="ARBA" id="ARBA00004370"/>
    </source>
</evidence>
<dbReference type="CDD" id="cd00082">
    <property type="entry name" value="HisKA"/>
    <property type="match status" value="1"/>
</dbReference>
<dbReference type="PROSITE" id="PS50885">
    <property type="entry name" value="HAMP"/>
    <property type="match status" value="1"/>
</dbReference>
<sequence length="722" mass="80075">MDHVESATLRKYLIGVVPLTVLSVLLVASLFMMSAATQDSGFLGRIYSVLLLINVLGISTLLVLILFNLYFLLKQYRARVMGSRLTLRLLLMFVALAVAPVAVVYLFSIQTLNRGIDSWFDVKIERALDDALLLGRTSLDAIKQDLLKNANEMAIELEASSNRTVLPTLNYLREVHAVTELTLFAQDGRIIAASSQEGPESGKLIPDRPSDTILSRIRQGQTYANIDASARSGLRMRVVVPVYARDVGAPIRILQVLQTLPSRYAKLGESVQTAYAEYEKLVYLRGPLKFSFSLTLSLVALLTMLVALWAAIFSARRVVAPIRELAAGTRAVALGDYKKRIPVPSHDEIGILVESFNEMTRQIARAQSQTKRSQRETEMQRTYLETILTHLSSGVMSFDQRHLLRTHNAAAGPMLGIDMAAATGQSVDWLAQAHAHLAPFTNSIKEALRAGGREWRAEVTLIEDTPNRRTLLLRGTLLPGLKGRYGGYVVVFDDVTNLIHAQRAAAWGEVARRMAHEIKNPLTPIQLSAERIRHKYLRMLPEDERATLDRATHTIVEQVESLKGLVNAFADYARPAQVRPRAIDVNHLVRDVVELYRVERGPVGTDTLVLRGAEGRERGSNIKLKLELDANLPAIMADAGRLRQVLHNLLLNARDALMQEPKATIRIATRHVVNGAQSIIEVCIQDNGPGFSPDLMDRLFEPYVTSKVKGTGLGLAIVKRIV</sequence>
<proteinExistence type="predicted"/>
<evidence type="ECO:0000313" key="13">
    <source>
        <dbReference type="EMBL" id="OGI61545.1"/>
    </source>
</evidence>
<dbReference type="PANTHER" id="PTHR43065">
    <property type="entry name" value="SENSOR HISTIDINE KINASE"/>
    <property type="match status" value="1"/>
</dbReference>
<dbReference type="GO" id="GO:0005524">
    <property type="term" value="F:ATP binding"/>
    <property type="evidence" value="ECO:0007669"/>
    <property type="project" value="UniProtKB-KW"/>
</dbReference>
<keyword evidence="10" id="KW-1133">Transmembrane helix</keyword>
<dbReference type="InterPro" id="IPR017232">
    <property type="entry name" value="NtrY"/>
</dbReference>
<evidence type="ECO:0000259" key="11">
    <source>
        <dbReference type="PROSITE" id="PS50109"/>
    </source>
</evidence>
<dbReference type="SMART" id="SM00387">
    <property type="entry name" value="HATPase_c"/>
    <property type="match status" value="1"/>
</dbReference>
<dbReference type="InterPro" id="IPR004358">
    <property type="entry name" value="Sig_transdc_His_kin-like_C"/>
</dbReference>
<dbReference type="InterPro" id="IPR005467">
    <property type="entry name" value="His_kinase_dom"/>
</dbReference>
<dbReference type="Gene3D" id="3.30.565.10">
    <property type="entry name" value="Histidine kinase-like ATPase, C-terminal domain"/>
    <property type="match status" value="1"/>
</dbReference>
<reference evidence="13 14" key="1">
    <citation type="journal article" date="2016" name="Nat. Commun.">
        <title>Thousands of microbial genomes shed light on interconnected biogeochemical processes in an aquifer system.</title>
        <authorList>
            <person name="Anantharaman K."/>
            <person name="Brown C.T."/>
            <person name="Hug L.A."/>
            <person name="Sharon I."/>
            <person name="Castelle C.J."/>
            <person name="Probst A.J."/>
            <person name="Thomas B.C."/>
            <person name="Singh A."/>
            <person name="Wilkins M.J."/>
            <person name="Karaoz U."/>
            <person name="Brodie E.L."/>
            <person name="Williams K.H."/>
            <person name="Hubbard S.S."/>
            <person name="Banfield J.F."/>
        </authorList>
    </citation>
    <scope>NUCLEOTIDE SEQUENCE [LARGE SCALE GENOMIC DNA]</scope>
</reference>
<dbReference type="Proteomes" id="UP000179076">
    <property type="component" value="Unassembled WGS sequence"/>
</dbReference>
<dbReference type="EC" id="2.7.13.3" evidence="3"/>
<gene>
    <name evidence="13" type="ORF">A2W18_04385</name>
</gene>
<accession>A0A1F6UVW4</accession>
<dbReference type="CDD" id="cd06225">
    <property type="entry name" value="HAMP"/>
    <property type="match status" value="1"/>
</dbReference>
<evidence type="ECO:0000313" key="14">
    <source>
        <dbReference type="Proteomes" id="UP000179076"/>
    </source>
</evidence>
<dbReference type="SUPFAM" id="SSF55785">
    <property type="entry name" value="PYP-like sensor domain (PAS domain)"/>
    <property type="match status" value="1"/>
</dbReference>
<evidence type="ECO:0000256" key="4">
    <source>
        <dbReference type="ARBA" id="ARBA00022553"/>
    </source>
</evidence>
<dbReference type="SUPFAM" id="SSF158472">
    <property type="entry name" value="HAMP domain-like"/>
    <property type="match status" value="1"/>
</dbReference>
<feature type="domain" description="HAMP" evidence="12">
    <location>
        <begin position="316"/>
        <end position="368"/>
    </location>
</feature>
<keyword evidence="4" id="KW-0597">Phosphoprotein</keyword>
<dbReference type="PIRSF" id="PIRSF037532">
    <property type="entry name" value="STHK_NtrY"/>
    <property type="match status" value="1"/>
</dbReference>
<evidence type="ECO:0000256" key="5">
    <source>
        <dbReference type="ARBA" id="ARBA00022679"/>
    </source>
</evidence>
<dbReference type="Gene3D" id="6.10.340.10">
    <property type="match status" value="1"/>
</dbReference>
<dbReference type="Pfam" id="PF00512">
    <property type="entry name" value="HisKA"/>
    <property type="match status" value="1"/>
</dbReference>
<dbReference type="InterPro" id="IPR003660">
    <property type="entry name" value="HAMP_dom"/>
</dbReference>
<dbReference type="EMBL" id="MFSP01000193">
    <property type="protein sequence ID" value="OGI61545.1"/>
    <property type="molecule type" value="Genomic_DNA"/>
</dbReference>
<keyword evidence="9" id="KW-0902">Two-component regulatory system</keyword>
<dbReference type="Pfam" id="PF00672">
    <property type="entry name" value="HAMP"/>
    <property type="match status" value="1"/>
</dbReference>
<dbReference type="Gene3D" id="1.10.287.130">
    <property type="match status" value="1"/>
</dbReference>
<feature type="non-terminal residue" evidence="13">
    <location>
        <position position="722"/>
    </location>
</feature>
<comment type="subcellular location">
    <subcellularLocation>
        <location evidence="2">Membrane</location>
    </subcellularLocation>
</comment>
<evidence type="ECO:0000256" key="3">
    <source>
        <dbReference type="ARBA" id="ARBA00012438"/>
    </source>
</evidence>
<organism evidence="13 14">
    <name type="scientific">Candidatus Muproteobacteria bacterium RBG_16_60_9</name>
    <dbReference type="NCBI Taxonomy" id="1817755"/>
    <lineage>
        <taxon>Bacteria</taxon>
        <taxon>Pseudomonadati</taxon>
        <taxon>Pseudomonadota</taxon>
        <taxon>Candidatus Muproteobacteria</taxon>
    </lineage>
</organism>
<evidence type="ECO:0000256" key="1">
    <source>
        <dbReference type="ARBA" id="ARBA00000085"/>
    </source>
</evidence>
<feature type="domain" description="Histidine kinase" evidence="11">
    <location>
        <begin position="513"/>
        <end position="722"/>
    </location>
</feature>
<evidence type="ECO:0000256" key="8">
    <source>
        <dbReference type="ARBA" id="ARBA00022840"/>
    </source>
</evidence>
<evidence type="ECO:0000256" key="10">
    <source>
        <dbReference type="SAM" id="Phobius"/>
    </source>
</evidence>
<feature type="transmembrane region" description="Helical" evidence="10">
    <location>
        <begin position="290"/>
        <end position="313"/>
    </location>
</feature>
<protein>
    <recommendedName>
        <fullName evidence="3">histidine kinase</fullName>
        <ecNumber evidence="3">2.7.13.3</ecNumber>
    </recommendedName>
</protein>
<dbReference type="PROSITE" id="PS50109">
    <property type="entry name" value="HIS_KIN"/>
    <property type="match status" value="1"/>
</dbReference>
<dbReference type="InterPro" id="IPR036097">
    <property type="entry name" value="HisK_dim/P_sf"/>
</dbReference>
<dbReference type="GO" id="GO:0016020">
    <property type="term" value="C:membrane"/>
    <property type="evidence" value="ECO:0007669"/>
    <property type="project" value="UniProtKB-SubCell"/>
</dbReference>
<keyword evidence="7" id="KW-0418">Kinase</keyword>
<dbReference type="InterPro" id="IPR003661">
    <property type="entry name" value="HisK_dim/P_dom"/>
</dbReference>
<dbReference type="InterPro" id="IPR036890">
    <property type="entry name" value="HATPase_C_sf"/>
</dbReference>
<evidence type="ECO:0000256" key="6">
    <source>
        <dbReference type="ARBA" id="ARBA00022741"/>
    </source>
</evidence>
<comment type="caution">
    <text evidence="13">The sequence shown here is derived from an EMBL/GenBank/DDBJ whole genome shotgun (WGS) entry which is preliminary data.</text>
</comment>
<evidence type="ECO:0000256" key="9">
    <source>
        <dbReference type="ARBA" id="ARBA00023012"/>
    </source>
</evidence>
<dbReference type="PANTHER" id="PTHR43065:SF10">
    <property type="entry name" value="PEROXIDE STRESS-ACTIVATED HISTIDINE KINASE MAK3"/>
    <property type="match status" value="1"/>
</dbReference>
<dbReference type="Gene3D" id="3.30.450.20">
    <property type="entry name" value="PAS domain"/>
    <property type="match status" value="1"/>
</dbReference>
<evidence type="ECO:0000259" key="12">
    <source>
        <dbReference type="PROSITE" id="PS50885"/>
    </source>
</evidence>
<keyword evidence="5" id="KW-0808">Transferase</keyword>
<keyword evidence="10" id="KW-0472">Membrane</keyword>
<dbReference type="InterPro" id="IPR035965">
    <property type="entry name" value="PAS-like_dom_sf"/>
</dbReference>
<dbReference type="SMART" id="SM00304">
    <property type="entry name" value="HAMP"/>
    <property type="match status" value="1"/>
</dbReference>
<dbReference type="PRINTS" id="PR00344">
    <property type="entry name" value="BCTRLSENSOR"/>
</dbReference>
<comment type="catalytic activity">
    <reaction evidence="1">
        <text>ATP + protein L-histidine = ADP + protein N-phospho-L-histidine.</text>
        <dbReference type="EC" id="2.7.13.3"/>
    </reaction>
</comment>
<keyword evidence="6" id="KW-0547">Nucleotide-binding</keyword>
<dbReference type="AlphaFoldDB" id="A0A1F6UVW4"/>
<dbReference type="InterPro" id="IPR003594">
    <property type="entry name" value="HATPase_dom"/>
</dbReference>
<dbReference type="GO" id="GO:0000155">
    <property type="term" value="F:phosphorelay sensor kinase activity"/>
    <property type="evidence" value="ECO:0007669"/>
    <property type="project" value="InterPro"/>
</dbReference>
<keyword evidence="8" id="KW-0067">ATP-binding</keyword>
<feature type="transmembrane region" description="Helical" evidence="10">
    <location>
        <begin position="85"/>
        <end position="107"/>
    </location>
</feature>
<dbReference type="SMART" id="SM00388">
    <property type="entry name" value="HisKA"/>
    <property type="match status" value="1"/>
</dbReference>
<keyword evidence="10" id="KW-0812">Transmembrane</keyword>
<feature type="transmembrane region" description="Helical" evidence="10">
    <location>
        <begin position="12"/>
        <end position="34"/>
    </location>
</feature>